<dbReference type="Pfam" id="PF14479">
    <property type="entry name" value="HeLo"/>
    <property type="match status" value="1"/>
</dbReference>
<dbReference type="Gene3D" id="1.10.510.10">
    <property type="entry name" value="Transferase(Phosphotransferase) domain 1"/>
    <property type="match status" value="1"/>
</dbReference>
<dbReference type="Proteomes" id="UP001301769">
    <property type="component" value="Unassembled WGS sequence"/>
</dbReference>
<name>A0AAN7B2U6_9PEZI</name>
<dbReference type="SUPFAM" id="SSF56112">
    <property type="entry name" value="Protein kinase-like (PK-like)"/>
    <property type="match status" value="1"/>
</dbReference>
<evidence type="ECO:0000259" key="1">
    <source>
        <dbReference type="PROSITE" id="PS50011"/>
    </source>
</evidence>
<keyword evidence="3" id="KW-1185">Reference proteome</keyword>
<reference evidence="2" key="2">
    <citation type="submission" date="2023-05" db="EMBL/GenBank/DDBJ databases">
        <authorList>
            <consortium name="Lawrence Berkeley National Laboratory"/>
            <person name="Steindorff A."/>
            <person name="Hensen N."/>
            <person name="Bonometti L."/>
            <person name="Westerberg I."/>
            <person name="Brannstrom I.O."/>
            <person name="Guillou S."/>
            <person name="Cros-Aarteil S."/>
            <person name="Calhoun S."/>
            <person name="Haridas S."/>
            <person name="Kuo A."/>
            <person name="Mondo S."/>
            <person name="Pangilinan J."/>
            <person name="Riley R."/>
            <person name="Labutti K."/>
            <person name="Andreopoulos B."/>
            <person name="Lipzen A."/>
            <person name="Chen C."/>
            <person name="Yanf M."/>
            <person name="Daum C."/>
            <person name="Ng V."/>
            <person name="Clum A."/>
            <person name="Ohm R."/>
            <person name="Martin F."/>
            <person name="Silar P."/>
            <person name="Natvig D."/>
            <person name="Lalanne C."/>
            <person name="Gautier V."/>
            <person name="Ament-Velasquez S.L."/>
            <person name="Kruys A."/>
            <person name="Hutchinson M.I."/>
            <person name="Powell A.J."/>
            <person name="Barry K."/>
            <person name="Miller A.N."/>
            <person name="Grigoriev I.V."/>
            <person name="Debuchy R."/>
            <person name="Gladieux P."/>
            <person name="Thoren M.H."/>
            <person name="Johannesson H."/>
        </authorList>
    </citation>
    <scope>NUCLEOTIDE SEQUENCE</scope>
    <source>
        <strain evidence="2">PSN293</strain>
    </source>
</reference>
<comment type="caution">
    <text evidence="2">The sequence shown here is derived from an EMBL/GenBank/DDBJ whole genome shotgun (WGS) entry which is preliminary data.</text>
</comment>
<proteinExistence type="predicted"/>
<dbReference type="EMBL" id="MU858253">
    <property type="protein sequence ID" value="KAK4208224.1"/>
    <property type="molecule type" value="Genomic_DNA"/>
</dbReference>
<reference evidence="2" key="1">
    <citation type="journal article" date="2023" name="Mol. Phylogenet. Evol.">
        <title>Genome-scale phylogeny and comparative genomics of the fungal order Sordariales.</title>
        <authorList>
            <person name="Hensen N."/>
            <person name="Bonometti L."/>
            <person name="Westerberg I."/>
            <person name="Brannstrom I.O."/>
            <person name="Guillou S."/>
            <person name="Cros-Aarteil S."/>
            <person name="Calhoun S."/>
            <person name="Haridas S."/>
            <person name="Kuo A."/>
            <person name="Mondo S."/>
            <person name="Pangilinan J."/>
            <person name="Riley R."/>
            <person name="LaButti K."/>
            <person name="Andreopoulos B."/>
            <person name="Lipzen A."/>
            <person name="Chen C."/>
            <person name="Yan M."/>
            <person name="Daum C."/>
            <person name="Ng V."/>
            <person name="Clum A."/>
            <person name="Steindorff A."/>
            <person name="Ohm R.A."/>
            <person name="Martin F."/>
            <person name="Silar P."/>
            <person name="Natvig D.O."/>
            <person name="Lalanne C."/>
            <person name="Gautier V."/>
            <person name="Ament-Velasquez S.L."/>
            <person name="Kruys A."/>
            <person name="Hutchinson M.I."/>
            <person name="Powell A.J."/>
            <person name="Barry K."/>
            <person name="Miller A.N."/>
            <person name="Grigoriev I.V."/>
            <person name="Debuchy R."/>
            <person name="Gladieux P."/>
            <person name="Hiltunen Thoren M."/>
            <person name="Johannesson H."/>
        </authorList>
    </citation>
    <scope>NUCLEOTIDE SEQUENCE</scope>
    <source>
        <strain evidence="2">PSN293</strain>
    </source>
</reference>
<dbReference type="PANTHER" id="PTHR37542">
    <property type="entry name" value="HELO DOMAIN-CONTAINING PROTEIN-RELATED"/>
    <property type="match status" value="1"/>
</dbReference>
<dbReference type="AlphaFoldDB" id="A0AAN7B2U6"/>
<dbReference type="InterPro" id="IPR011009">
    <property type="entry name" value="Kinase-like_dom_sf"/>
</dbReference>
<dbReference type="InterPro" id="IPR029498">
    <property type="entry name" value="HeLo_dom"/>
</dbReference>
<dbReference type="GO" id="GO:0005524">
    <property type="term" value="F:ATP binding"/>
    <property type="evidence" value="ECO:0007669"/>
    <property type="project" value="InterPro"/>
</dbReference>
<gene>
    <name evidence="2" type="ORF">QBC37DRAFT_476130</name>
</gene>
<dbReference type="PROSITE" id="PS50011">
    <property type="entry name" value="PROTEIN_KINASE_DOM"/>
    <property type="match status" value="1"/>
</dbReference>
<sequence>MDPLSLGGVGLAVASLSFELFSACIKCSSCSKHARNMPKTARYLLVRLRMEKEKLLGWAILANLSEDDERRAGAGLRLNQHTIVETLQQIQLLLLDFSRLEKRYSLELVADPTEQYQGTFTNSDATESVQPEFTVLQKKALGFTERTRKYPKRLKWATFDKAKFEDLLSALGVLNDNMMAFLESHERARHIRMQEATFMQVLQVNNRVNDLLKLVDSLQRLPQRHKPGMGDFEERVIRLTQFKTTSLALDNPLAQDPWLEAKRLSHLTQENAEVDGCYRSLAVLDGHESVWIEWRYYADSNSGSEYSDSESEMLPSCPPFLPVRISRLALLLGNGQKPQEFLVPHCVGCVHDAQFRRFGFVFQTPVVTTETGHPRTLFGFLAASETPPSMSNRIRIARKVATALWYLHATDWLHKGPRSENVLFVQSDRGGPPHDPLLCGFDYSRPAAVGEETERPLENLLHDMYRHPDIQFDVPREGRGGFTKYYDMYSLGVLLYEIAMWKPIYKCLGVHIPDPESIKTTIVKNVRDVLTSPWGVGKLRAEAGDIFTDAVMTCLDRGQLQDITQGGLAQSDPNPQFHFGEKVVRRLESIVI</sequence>
<dbReference type="Gene3D" id="1.20.120.1020">
    <property type="entry name" value="Prion-inhibition and propagation, HeLo domain"/>
    <property type="match status" value="1"/>
</dbReference>
<organism evidence="2 3">
    <name type="scientific">Rhypophila decipiens</name>
    <dbReference type="NCBI Taxonomy" id="261697"/>
    <lineage>
        <taxon>Eukaryota</taxon>
        <taxon>Fungi</taxon>
        <taxon>Dikarya</taxon>
        <taxon>Ascomycota</taxon>
        <taxon>Pezizomycotina</taxon>
        <taxon>Sordariomycetes</taxon>
        <taxon>Sordariomycetidae</taxon>
        <taxon>Sordariales</taxon>
        <taxon>Naviculisporaceae</taxon>
        <taxon>Rhypophila</taxon>
    </lineage>
</organism>
<evidence type="ECO:0000313" key="3">
    <source>
        <dbReference type="Proteomes" id="UP001301769"/>
    </source>
</evidence>
<dbReference type="GO" id="GO:0004672">
    <property type="term" value="F:protein kinase activity"/>
    <property type="evidence" value="ECO:0007669"/>
    <property type="project" value="InterPro"/>
</dbReference>
<keyword evidence="2" id="KW-0418">Kinase</keyword>
<feature type="domain" description="Protein kinase" evidence="1">
    <location>
        <begin position="221"/>
        <end position="577"/>
    </location>
</feature>
<protein>
    <submittedName>
        <fullName evidence="2">Protein kinase</fullName>
    </submittedName>
</protein>
<dbReference type="PANTHER" id="PTHR37542:SF1">
    <property type="entry name" value="PRION-INHIBITION AND PROPAGATION HELO DOMAIN-CONTAINING PROTEIN"/>
    <property type="match status" value="1"/>
</dbReference>
<accession>A0AAN7B2U6</accession>
<keyword evidence="2" id="KW-0808">Transferase</keyword>
<evidence type="ECO:0000313" key="2">
    <source>
        <dbReference type="EMBL" id="KAK4208224.1"/>
    </source>
</evidence>
<dbReference type="InterPro" id="IPR000719">
    <property type="entry name" value="Prot_kinase_dom"/>
</dbReference>
<dbReference type="InterPro" id="IPR038305">
    <property type="entry name" value="HeLo_sf"/>
</dbReference>